<dbReference type="PANTHER" id="PTHR12599">
    <property type="entry name" value="PTERIN-4-ALPHA-CARBINOLAMINE DEHYDRATASE"/>
    <property type="match status" value="1"/>
</dbReference>
<proteinExistence type="inferred from homology"/>
<dbReference type="InterPro" id="IPR001533">
    <property type="entry name" value="Pterin_deHydtase"/>
</dbReference>
<dbReference type="EC" id="4.2.1.96" evidence="3"/>
<protein>
    <recommendedName>
        <fullName evidence="3">4a-hydroxytetrahydrobiopterin dehydratase</fullName>
        <ecNumber evidence="3">4.2.1.96</ecNumber>
    </recommendedName>
    <alternativeName>
        <fullName evidence="5">4-alpha-hydroxy-tetrahydropterin dehydratase</fullName>
    </alternativeName>
</protein>
<dbReference type="PANTHER" id="PTHR12599:SF0">
    <property type="entry name" value="PTERIN-4-ALPHA-CARBINOLAMINE DEHYDRATASE"/>
    <property type="match status" value="1"/>
</dbReference>
<organism evidence="6 7">
    <name type="scientific">Torulaspora delbrueckii</name>
    <name type="common">Yeast</name>
    <name type="synonym">Candida colliculosa</name>
    <dbReference type="NCBI Taxonomy" id="4950"/>
    <lineage>
        <taxon>Eukaryota</taxon>
        <taxon>Fungi</taxon>
        <taxon>Dikarya</taxon>
        <taxon>Ascomycota</taxon>
        <taxon>Saccharomycotina</taxon>
        <taxon>Saccharomycetes</taxon>
        <taxon>Saccharomycetales</taxon>
        <taxon>Saccharomycetaceae</taxon>
        <taxon>Torulaspora</taxon>
    </lineage>
</organism>
<evidence type="ECO:0000256" key="5">
    <source>
        <dbReference type="ARBA" id="ARBA00030497"/>
    </source>
</evidence>
<dbReference type="InParanoid" id="G8ZQ77"/>
<dbReference type="Proteomes" id="UP000005627">
    <property type="component" value="Chromosome 2"/>
</dbReference>
<gene>
    <name evidence="6" type="primary">TDEL0B06420</name>
    <name evidence="6" type="ORF">TDEL_0B06420</name>
</gene>
<dbReference type="EMBL" id="HE616743">
    <property type="protein sequence ID" value="CCE90771.1"/>
    <property type="molecule type" value="Genomic_DNA"/>
</dbReference>
<comment type="catalytic activity">
    <reaction evidence="1">
        <text>(4aS,6R)-4a-hydroxy-L-erythro-5,6,7,8-tetrahydrobiopterin = (6R)-L-erythro-6,7-dihydrobiopterin + H2O</text>
        <dbReference type="Rhea" id="RHEA:11920"/>
        <dbReference type="ChEBI" id="CHEBI:15377"/>
        <dbReference type="ChEBI" id="CHEBI:15642"/>
        <dbReference type="ChEBI" id="CHEBI:43120"/>
        <dbReference type="EC" id="4.2.1.96"/>
    </reaction>
</comment>
<keyword evidence="4" id="KW-0456">Lyase</keyword>
<dbReference type="RefSeq" id="XP_003679982.1">
    <property type="nucleotide sequence ID" value="XM_003679934.1"/>
</dbReference>
<dbReference type="SUPFAM" id="SSF55248">
    <property type="entry name" value="PCD-like"/>
    <property type="match status" value="1"/>
</dbReference>
<reference evidence="6 7" key="1">
    <citation type="journal article" date="2011" name="Proc. Natl. Acad. Sci. U.S.A.">
        <title>Evolutionary erosion of yeast sex chromosomes by mating-type switching accidents.</title>
        <authorList>
            <person name="Gordon J.L."/>
            <person name="Armisen D."/>
            <person name="Proux-Wera E."/>
            <person name="Oheigeartaigh S.S."/>
            <person name="Byrne K.P."/>
            <person name="Wolfe K.H."/>
        </authorList>
    </citation>
    <scope>NUCLEOTIDE SEQUENCE [LARGE SCALE GENOMIC DNA]</scope>
    <source>
        <strain evidence="7">ATCC 10662 / CBS 1146 / NBRC 0425 / NCYC 2629 / NRRL Y-866</strain>
    </source>
</reference>
<dbReference type="GO" id="GO:0008124">
    <property type="term" value="F:4-alpha-hydroxytetrahydrobiopterin dehydratase activity"/>
    <property type="evidence" value="ECO:0007669"/>
    <property type="project" value="UniProtKB-EC"/>
</dbReference>
<evidence type="ECO:0000313" key="7">
    <source>
        <dbReference type="Proteomes" id="UP000005627"/>
    </source>
</evidence>
<dbReference type="KEGG" id="tdl:TDEL_0B06420"/>
<dbReference type="FunCoup" id="G8ZQ77">
    <property type="interactions" value="48"/>
</dbReference>
<dbReference type="HOGENOM" id="CLU_081974_4_0_1"/>
<dbReference type="CDD" id="cd00488">
    <property type="entry name" value="PCD_DCoH"/>
    <property type="match status" value="1"/>
</dbReference>
<dbReference type="OrthoDB" id="277398at2759"/>
<comment type="similarity">
    <text evidence="2">Belongs to the pterin-4-alpha-carbinolamine dehydratase family.</text>
</comment>
<dbReference type="eggNOG" id="KOG4073">
    <property type="taxonomic scope" value="Eukaryota"/>
</dbReference>
<evidence type="ECO:0000256" key="4">
    <source>
        <dbReference type="ARBA" id="ARBA00023239"/>
    </source>
</evidence>
<dbReference type="AlphaFoldDB" id="G8ZQ77"/>
<dbReference type="Pfam" id="PF01329">
    <property type="entry name" value="Pterin_4a"/>
    <property type="match status" value="1"/>
</dbReference>
<dbReference type="InterPro" id="IPR036428">
    <property type="entry name" value="PCD_sf"/>
</dbReference>
<evidence type="ECO:0000256" key="2">
    <source>
        <dbReference type="ARBA" id="ARBA00006472"/>
    </source>
</evidence>
<sequence>MYNKLSKVAPVAVTGTNLTKALASLQSWSVVDKSLTKDVVFPDFESTWGFLTQVSMRSHLWGHHPTITTTYNKVQLKLQTHDLENEISDIDIKMAKRIDRYIQMYGNLKR</sequence>
<evidence type="ECO:0000313" key="6">
    <source>
        <dbReference type="EMBL" id="CCE90771.1"/>
    </source>
</evidence>
<keyword evidence="7" id="KW-1185">Reference proteome</keyword>
<dbReference type="Gene3D" id="3.30.1360.20">
    <property type="entry name" value="Transcriptional coactivator/pterin dehydratase"/>
    <property type="match status" value="1"/>
</dbReference>
<dbReference type="GO" id="GO:0006729">
    <property type="term" value="P:tetrahydrobiopterin biosynthetic process"/>
    <property type="evidence" value="ECO:0007669"/>
    <property type="project" value="InterPro"/>
</dbReference>
<evidence type="ECO:0000256" key="1">
    <source>
        <dbReference type="ARBA" id="ARBA00001554"/>
    </source>
</evidence>
<dbReference type="GeneID" id="11505087"/>
<name>G8ZQ77_TORDE</name>
<dbReference type="STRING" id="1076872.G8ZQ77"/>
<evidence type="ECO:0000256" key="3">
    <source>
        <dbReference type="ARBA" id="ARBA00013252"/>
    </source>
</evidence>
<accession>G8ZQ77</accession>